<feature type="region of interest" description="Disordered" evidence="2">
    <location>
        <begin position="525"/>
        <end position="545"/>
    </location>
</feature>
<evidence type="ECO:0000313" key="4">
    <source>
        <dbReference type="EMBL" id="EHO17084.1"/>
    </source>
</evidence>
<feature type="region of interest" description="Disordered" evidence="2">
    <location>
        <begin position="401"/>
        <end position="442"/>
    </location>
</feature>
<evidence type="ECO:0000256" key="2">
    <source>
        <dbReference type="SAM" id="MobiDB-lite"/>
    </source>
</evidence>
<gene>
    <name evidence="4" type="ORF">HMPREF9623_00683</name>
</gene>
<keyword evidence="5" id="KW-1185">Reference proteome</keyword>
<sequence>MQKSLYAAMVAFFLSGFAMGSGYTGLQSRAAPTPVRAAQYSRRIAVVNLDNGIRRGEKHLYYAADAMEFPDTDFVSVSMPEAESGVRSGYYAAYLVIPGDFSEKVDSISRHPEQATVRYRLSAELPQSERAELQRRLDSFGERMNQNIVYLYFHAVLGEFHGAQDAVQTALRNQAEELKHVKGLGSEQWIQHAELPERPEETAPFQKAELTRRAYDALLAESEQEARLLTRLLDEREQLEKRMEELAEEGVALEAIGEAGEQKLQEQLSLYRARIEESRGQLTEKLASNSNAGVMHTTNFLSRTASASNAVFLASPSEALSREDVSFWREERNRLASASDATRDALHALEGELTQETAFPEETMKQIVANDMVAAMRQRRETTLTEIRRESETFSNAIFSAEQTEADSRARRSAQREAVRQEREQLQNSIREADREQREAKQRAMQYSEALYRAFTTAEQDSESRVKAAVGGLQEKLGAGATENERLFGSFSKKLPHTRNGSLPNKESYEKMAAPLALREEKPGDVPTVTVNTVPKPPERTGKTAGRLQPWQVTVALLSLLSGCGMSFYARRKG</sequence>
<reference evidence="4 5" key="1">
    <citation type="submission" date="2011-10" db="EMBL/GenBank/DDBJ databases">
        <title>The Genome Sequence of Lachnospiraceae bacterium ACC2.</title>
        <authorList>
            <consortium name="The Broad Institute Genome Sequencing Platform"/>
            <person name="Earl A."/>
            <person name="Ward D."/>
            <person name="Feldgarden M."/>
            <person name="Gevers D."/>
            <person name="Sizova M."/>
            <person name="Hazen A."/>
            <person name="Epstein S."/>
            <person name="Young S.K."/>
            <person name="Zeng Q."/>
            <person name="Gargeya S."/>
            <person name="Fitzgerald M."/>
            <person name="Haas B."/>
            <person name="Abouelleil A."/>
            <person name="Alvarado L."/>
            <person name="Arachchi H.M."/>
            <person name="Berlin A."/>
            <person name="Brown A."/>
            <person name="Chapman S.B."/>
            <person name="Chen Z."/>
            <person name="Dunbar C."/>
            <person name="Freedman E."/>
            <person name="Gearin G."/>
            <person name="Goldberg J."/>
            <person name="Griggs A."/>
            <person name="Gujja S."/>
            <person name="Heiman D."/>
            <person name="Howarth C."/>
            <person name="Larson L."/>
            <person name="Lui A."/>
            <person name="MacDonald P.J.P."/>
            <person name="Montmayeur A."/>
            <person name="Murphy C."/>
            <person name="Neiman D."/>
            <person name="Pearson M."/>
            <person name="Priest M."/>
            <person name="Roberts A."/>
            <person name="Saif S."/>
            <person name="Shea T."/>
            <person name="Shenoy N."/>
            <person name="Sisk P."/>
            <person name="Stolte C."/>
            <person name="Sykes S."/>
            <person name="Wortman J."/>
            <person name="Nusbaum C."/>
            <person name="Birren B."/>
        </authorList>
    </citation>
    <scope>NUCLEOTIDE SEQUENCE [LARGE SCALE GENOMIC DNA]</scope>
    <source>
        <strain evidence="4 5">ACC2</strain>
    </source>
</reference>
<protein>
    <submittedName>
        <fullName evidence="4">Uncharacterized protein</fullName>
    </submittedName>
</protein>
<proteinExistence type="predicted"/>
<comment type="caution">
    <text evidence="4">The sequence shown here is derived from an EMBL/GenBank/DDBJ whole genome shotgun (WGS) entry which is preliminary data.</text>
</comment>
<feature type="signal peptide" evidence="3">
    <location>
        <begin position="1"/>
        <end position="20"/>
    </location>
</feature>
<dbReference type="RefSeq" id="WP_009532516.1">
    <property type="nucleotide sequence ID" value="NZ_JH590862.1"/>
</dbReference>
<dbReference type="Proteomes" id="UP000018466">
    <property type="component" value="Unassembled WGS sequence"/>
</dbReference>
<keyword evidence="1" id="KW-0175">Coiled coil</keyword>
<feature type="coiled-coil region" evidence="1">
    <location>
        <begin position="219"/>
        <end position="281"/>
    </location>
</feature>
<accession>A0AA37DGH9</accession>
<dbReference type="GeneID" id="86940460"/>
<name>A0AA37DGH9_9FIRM</name>
<organism evidence="4 5">
    <name type="scientific">Stomatobaculum longum</name>
    <dbReference type="NCBI Taxonomy" id="796942"/>
    <lineage>
        <taxon>Bacteria</taxon>
        <taxon>Bacillati</taxon>
        <taxon>Bacillota</taxon>
        <taxon>Clostridia</taxon>
        <taxon>Lachnospirales</taxon>
        <taxon>Lachnospiraceae</taxon>
        <taxon>Stomatobaculum</taxon>
    </lineage>
</organism>
<dbReference type="AlphaFoldDB" id="A0AA37DGH9"/>
<evidence type="ECO:0000313" key="5">
    <source>
        <dbReference type="Proteomes" id="UP000018466"/>
    </source>
</evidence>
<evidence type="ECO:0000256" key="1">
    <source>
        <dbReference type="SAM" id="Coils"/>
    </source>
</evidence>
<feature type="compositionally biased region" description="Basic and acidic residues" evidence="2">
    <location>
        <begin position="406"/>
        <end position="442"/>
    </location>
</feature>
<evidence type="ECO:0000256" key="3">
    <source>
        <dbReference type="SAM" id="SignalP"/>
    </source>
</evidence>
<feature type="chain" id="PRO_5041379006" evidence="3">
    <location>
        <begin position="21"/>
        <end position="574"/>
    </location>
</feature>
<keyword evidence="3" id="KW-0732">Signal</keyword>
<dbReference type="EMBL" id="AGEL01000006">
    <property type="protein sequence ID" value="EHO17084.1"/>
    <property type="molecule type" value="Genomic_DNA"/>
</dbReference>